<dbReference type="InterPro" id="IPR000160">
    <property type="entry name" value="GGDEF_dom"/>
</dbReference>
<dbReference type="EC" id="2.7.7.65" evidence="1"/>
<dbReference type="NCBIfam" id="TIGR00229">
    <property type="entry name" value="sensory_box"/>
    <property type="match status" value="1"/>
</dbReference>
<dbReference type="InterPro" id="IPR000014">
    <property type="entry name" value="PAS"/>
</dbReference>
<comment type="catalytic activity">
    <reaction evidence="2">
        <text>2 GTP = 3',3'-c-di-GMP + 2 diphosphate</text>
        <dbReference type="Rhea" id="RHEA:24898"/>
        <dbReference type="ChEBI" id="CHEBI:33019"/>
        <dbReference type="ChEBI" id="CHEBI:37565"/>
        <dbReference type="ChEBI" id="CHEBI:58805"/>
        <dbReference type="EC" id="2.7.7.65"/>
    </reaction>
</comment>
<dbReference type="InterPro" id="IPR050469">
    <property type="entry name" value="Diguanylate_Cyclase"/>
</dbReference>
<dbReference type="PROSITE" id="PS50887">
    <property type="entry name" value="GGDEF"/>
    <property type="match status" value="1"/>
</dbReference>
<dbReference type="PANTHER" id="PTHR45138">
    <property type="entry name" value="REGULATORY COMPONENTS OF SENSORY TRANSDUCTION SYSTEM"/>
    <property type="match status" value="1"/>
</dbReference>
<evidence type="ECO:0000256" key="2">
    <source>
        <dbReference type="ARBA" id="ARBA00034247"/>
    </source>
</evidence>
<evidence type="ECO:0000313" key="5">
    <source>
        <dbReference type="Proteomes" id="UP001266357"/>
    </source>
</evidence>
<dbReference type="SUPFAM" id="SSF55785">
    <property type="entry name" value="PYP-like sensor domain (PAS domain)"/>
    <property type="match status" value="1"/>
</dbReference>
<gene>
    <name evidence="4" type="ORF">RM573_16805</name>
</gene>
<dbReference type="NCBIfam" id="TIGR00254">
    <property type="entry name" value="GGDEF"/>
    <property type="match status" value="1"/>
</dbReference>
<keyword evidence="4" id="KW-0808">Transferase</keyword>
<dbReference type="InterPro" id="IPR035965">
    <property type="entry name" value="PAS-like_dom_sf"/>
</dbReference>
<comment type="caution">
    <text evidence="4">The sequence shown here is derived from an EMBL/GenBank/DDBJ whole genome shotgun (WGS) entry which is preliminary data.</text>
</comment>
<organism evidence="4 5">
    <name type="scientific">Thalassotalea castellviae</name>
    <dbReference type="NCBI Taxonomy" id="3075612"/>
    <lineage>
        <taxon>Bacteria</taxon>
        <taxon>Pseudomonadati</taxon>
        <taxon>Pseudomonadota</taxon>
        <taxon>Gammaproteobacteria</taxon>
        <taxon>Alteromonadales</taxon>
        <taxon>Colwelliaceae</taxon>
        <taxon>Thalassotalea</taxon>
    </lineage>
</organism>
<reference evidence="4 5" key="1">
    <citation type="submission" date="2023-09" db="EMBL/GenBank/DDBJ databases">
        <authorList>
            <person name="Rey-Velasco X."/>
        </authorList>
    </citation>
    <scope>NUCLEOTIDE SEQUENCE [LARGE SCALE GENOMIC DNA]</scope>
    <source>
        <strain evidence="4 5">W431</strain>
    </source>
</reference>
<feature type="domain" description="GGDEF" evidence="3">
    <location>
        <begin position="169"/>
        <end position="303"/>
    </location>
</feature>
<accession>A0ABU3A835</accession>
<dbReference type="RefSeq" id="WP_311584759.1">
    <property type="nucleotide sequence ID" value="NZ_JAVRIF010000013.1"/>
</dbReference>
<dbReference type="GO" id="GO:0052621">
    <property type="term" value="F:diguanylate cyclase activity"/>
    <property type="evidence" value="ECO:0007669"/>
    <property type="project" value="UniProtKB-EC"/>
</dbReference>
<proteinExistence type="predicted"/>
<evidence type="ECO:0000259" key="3">
    <source>
        <dbReference type="PROSITE" id="PS50887"/>
    </source>
</evidence>
<name>A0ABU3A835_9GAMM</name>
<keyword evidence="5" id="KW-1185">Reference proteome</keyword>
<keyword evidence="4" id="KW-0548">Nucleotidyltransferase</keyword>
<dbReference type="Proteomes" id="UP001266357">
    <property type="component" value="Unassembled WGS sequence"/>
</dbReference>
<dbReference type="SUPFAM" id="SSF55073">
    <property type="entry name" value="Nucleotide cyclase"/>
    <property type="match status" value="1"/>
</dbReference>
<dbReference type="EMBL" id="JAVRIF010000013">
    <property type="protein sequence ID" value="MDT0605263.1"/>
    <property type="molecule type" value="Genomic_DNA"/>
</dbReference>
<evidence type="ECO:0000256" key="1">
    <source>
        <dbReference type="ARBA" id="ARBA00012528"/>
    </source>
</evidence>
<dbReference type="Gene3D" id="3.30.70.270">
    <property type="match status" value="1"/>
</dbReference>
<protein>
    <recommendedName>
        <fullName evidence="1">diguanylate cyclase</fullName>
        <ecNumber evidence="1">2.7.7.65</ecNumber>
    </recommendedName>
</protein>
<evidence type="ECO:0000313" key="4">
    <source>
        <dbReference type="EMBL" id="MDT0605263.1"/>
    </source>
</evidence>
<dbReference type="PANTHER" id="PTHR45138:SF9">
    <property type="entry name" value="DIGUANYLATE CYCLASE DGCM-RELATED"/>
    <property type="match status" value="1"/>
</dbReference>
<dbReference type="Gene3D" id="3.30.450.20">
    <property type="entry name" value="PAS domain"/>
    <property type="match status" value="1"/>
</dbReference>
<dbReference type="InterPro" id="IPR029787">
    <property type="entry name" value="Nucleotide_cyclase"/>
</dbReference>
<dbReference type="Pfam" id="PF00990">
    <property type="entry name" value="GGDEF"/>
    <property type="match status" value="1"/>
</dbReference>
<dbReference type="InterPro" id="IPR043128">
    <property type="entry name" value="Rev_trsase/Diguanyl_cyclase"/>
</dbReference>
<dbReference type="SMART" id="SM00267">
    <property type="entry name" value="GGDEF"/>
    <property type="match status" value="1"/>
</dbReference>
<dbReference type="CDD" id="cd01949">
    <property type="entry name" value="GGDEF"/>
    <property type="match status" value="1"/>
</dbReference>
<sequence length="303" mass="34916">MENSYEFLSLVLDSITEHIVAIDETGDIQFVNKSWLAFGNKNACLIGENWSGVNYITECEKASALGDEFASHAVTGILSVIHKRKNSFYLEYPCHSPDEKRWFMMRVSPFRTHGRNYFVISHQNITERKLAEEEVEKLASLDGLTQIANRRAFDDFLKEEWLRCFRLKKTICLAILDLDHFKLLNDDYGHQYGDQCLIKVAELLKEFTKRPSDICARYGGEEFVLVWGNLSIEQASRLLQKLLKKIQDLKISNKNSPVNQYLTASIGLAVMLPNIENDEFLLTNNADKMLYKAKRAGRNRFES</sequence>